<reference evidence="7 8" key="1">
    <citation type="submission" date="2017-02" db="EMBL/GenBank/DDBJ databases">
        <title>Genomes of Trichoderma spp. with biocontrol activity.</title>
        <authorList>
            <person name="Gardiner D."/>
            <person name="Kazan K."/>
            <person name="Vos C."/>
            <person name="Harvey P."/>
        </authorList>
    </citation>
    <scope>NUCLEOTIDE SEQUENCE [LARGE SCALE GENOMIC DNA]</scope>
    <source>
        <strain evidence="7 8">Tr1</strain>
    </source>
</reference>
<keyword evidence="3" id="KW-0863">Zinc-finger</keyword>
<organism evidence="7 8">
    <name type="scientific">Trichoderma harzianum</name>
    <name type="common">Hypocrea lixii</name>
    <dbReference type="NCBI Taxonomy" id="5544"/>
    <lineage>
        <taxon>Eukaryota</taxon>
        <taxon>Fungi</taxon>
        <taxon>Dikarya</taxon>
        <taxon>Ascomycota</taxon>
        <taxon>Pezizomycotina</taxon>
        <taxon>Sordariomycetes</taxon>
        <taxon>Hypocreomycetidae</taxon>
        <taxon>Hypocreales</taxon>
        <taxon>Hypocreaceae</taxon>
        <taxon>Trichoderma</taxon>
    </lineage>
</organism>
<feature type="repeat" description="ANK" evidence="6">
    <location>
        <begin position="878"/>
        <end position="911"/>
    </location>
</feature>
<dbReference type="GO" id="GO:0008270">
    <property type="term" value="F:zinc ion binding"/>
    <property type="evidence" value="ECO:0007669"/>
    <property type="project" value="UniProtKB-KW"/>
</dbReference>
<dbReference type="InterPro" id="IPR002110">
    <property type="entry name" value="Ankyrin_rpt"/>
</dbReference>
<sequence>MKHVIETTETSTRVVILSRETHQGVTIDDTNVAAPVYWDFDDIGIPTMKIDIDPTSPKVRDALINDYTGIIADSSLYDQSQIVKADAGLLSLNNLTKLEAYRAAVALAQKPSFYMSKPREYSPDSDNISQNVVSRILDLLPKSMEKIVWAGLHRLITAHRPLTCQEFAVALQHEESDAATAIINHGKATFHTAIVFEFVSLFYGLIEINENRICLSAVLQFHLSIDKTKESLIPEPPFSTLISAQQEIANRCYIYLKSWLPKDIAKNATPGASEKQCNTEEQEQTEQETQLQIPTLLPYAIEHWFEFLLSDYFNGEEKVTIPILKKAVEEFVADETMLNRCLHVYKSKGIPTCFPWNITIPSLSKIQERLDLSISDAMAVALAPIRRQNPLALDNGWQYVALGVTESKNEAALLKAGLCKMFDDEKILKLAFEIASDKSSCVLAKSHPDFVQKHSAKLLNDAIRLDNSSFVTHIVSQCNALINGYDAPEAGAIILSSIAEFVAPTAHPILWQKYLRHMRYMSEAHKQDKRSPLHLAAISGHSLFIEQAITWMKDHDVDPAEALNERDQFGATALFLASQHGHFDIVTQLIAARAKFAICDKHKQSPLHIACKMGNSKIVAKLVAAGAKPDGQDRLNKTPLHLALENRHIVRELAATRNLQLQPHKLLWFLQNEHYDIEKLRILLENGMDPNLIIGEYGSMLHYAALWGRLDLVELLCKFDRVDINMIHPNKTHGTPLQLAAFLVNDNGPKIIEILLARDANVYKGSGFYGTALNVAAAMPRLKDDEEKIKVEAAYSHMAKLLISHDKMIINFSAGYHGTPIQFAVASGSYGMFEFLLTQEPILSRPTRASGTVLHHAAYTSRSKTLQTLLSNAKFDLLGLQPLHLAAGVGSRMGITYILRQHGNAVNDKDTDGWTALHWACRGGINNKAAVELLLKSGADKNATTDRGWTAFDVALYSGGSVIDDPELHSLIKPDKRHGVAPFYIRPGIALDEEEVLPPRTSTTPRSANGNTYNCDVCYVVIYGPVHICKQCIDFKLCFKCYRRVALLHYKNHTFEKVI</sequence>
<dbReference type="Pfam" id="PF12796">
    <property type="entry name" value="Ank_2"/>
    <property type="match status" value="4"/>
</dbReference>
<evidence type="ECO:0008006" key="9">
    <source>
        <dbReference type="Google" id="ProtNLM"/>
    </source>
</evidence>
<keyword evidence="5 6" id="KW-0040">ANK repeat</keyword>
<evidence type="ECO:0000313" key="8">
    <source>
        <dbReference type="Proteomes" id="UP000236290"/>
    </source>
</evidence>
<dbReference type="Gene3D" id="3.30.60.90">
    <property type="match status" value="1"/>
</dbReference>
<dbReference type="Proteomes" id="UP000236290">
    <property type="component" value="Unassembled WGS sequence"/>
</dbReference>
<dbReference type="PROSITE" id="PS50088">
    <property type="entry name" value="ANK_REPEAT"/>
    <property type="match status" value="4"/>
</dbReference>
<dbReference type="PRINTS" id="PR01415">
    <property type="entry name" value="ANKYRIN"/>
</dbReference>
<proteinExistence type="predicted"/>
<evidence type="ECO:0000313" key="7">
    <source>
        <dbReference type="EMBL" id="PNP58342.1"/>
    </source>
</evidence>
<feature type="repeat" description="ANK" evidence="6">
    <location>
        <begin position="569"/>
        <end position="601"/>
    </location>
</feature>
<dbReference type="Gene3D" id="1.25.40.20">
    <property type="entry name" value="Ankyrin repeat-containing domain"/>
    <property type="match status" value="3"/>
</dbReference>
<dbReference type="InterPro" id="IPR036770">
    <property type="entry name" value="Ankyrin_rpt-contain_sf"/>
</dbReference>
<evidence type="ECO:0000256" key="3">
    <source>
        <dbReference type="ARBA" id="ARBA00022771"/>
    </source>
</evidence>
<dbReference type="SMART" id="SM00248">
    <property type="entry name" value="ANK"/>
    <property type="match status" value="10"/>
</dbReference>
<dbReference type="AlphaFoldDB" id="A0A2K0UKM8"/>
<feature type="repeat" description="ANK" evidence="6">
    <location>
        <begin position="602"/>
        <end position="634"/>
    </location>
</feature>
<dbReference type="OrthoDB" id="341259at2759"/>
<feature type="repeat" description="ANK" evidence="6">
    <location>
        <begin position="912"/>
        <end position="946"/>
    </location>
</feature>
<evidence type="ECO:0000256" key="6">
    <source>
        <dbReference type="PROSITE-ProRule" id="PRU00023"/>
    </source>
</evidence>
<evidence type="ECO:0000256" key="5">
    <source>
        <dbReference type="ARBA" id="ARBA00023043"/>
    </source>
</evidence>
<name>A0A2K0UKM8_TRIHA</name>
<dbReference type="SUPFAM" id="SSF57850">
    <property type="entry name" value="RING/U-box"/>
    <property type="match status" value="1"/>
</dbReference>
<dbReference type="PANTHER" id="PTHR24198">
    <property type="entry name" value="ANKYRIN REPEAT AND PROTEIN KINASE DOMAIN-CONTAINING PROTEIN"/>
    <property type="match status" value="1"/>
</dbReference>
<keyword evidence="2" id="KW-0677">Repeat</keyword>
<dbReference type="EMBL" id="MTYI01000021">
    <property type="protein sequence ID" value="PNP58342.1"/>
    <property type="molecule type" value="Genomic_DNA"/>
</dbReference>
<keyword evidence="1" id="KW-0479">Metal-binding</keyword>
<dbReference type="CDD" id="cd02249">
    <property type="entry name" value="ZZ"/>
    <property type="match status" value="1"/>
</dbReference>
<gene>
    <name evidence="7" type="ORF">THARTR1_01857</name>
</gene>
<dbReference type="PROSITE" id="PS50297">
    <property type="entry name" value="ANK_REP_REGION"/>
    <property type="match status" value="2"/>
</dbReference>
<accession>A0A2K0UKM8</accession>
<dbReference type="SUPFAM" id="SSF48403">
    <property type="entry name" value="Ankyrin repeat"/>
    <property type="match status" value="2"/>
</dbReference>
<evidence type="ECO:0000256" key="2">
    <source>
        <dbReference type="ARBA" id="ARBA00022737"/>
    </source>
</evidence>
<dbReference type="InterPro" id="IPR043145">
    <property type="entry name" value="Znf_ZZ_sf"/>
</dbReference>
<dbReference type="PANTHER" id="PTHR24198:SF194">
    <property type="entry name" value="INVERSIN-A"/>
    <property type="match status" value="1"/>
</dbReference>
<comment type="caution">
    <text evidence="7">The sequence shown here is derived from an EMBL/GenBank/DDBJ whole genome shotgun (WGS) entry which is preliminary data.</text>
</comment>
<evidence type="ECO:0000256" key="1">
    <source>
        <dbReference type="ARBA" id="ARBA00022723"/>
    </source>
</evidence>
<evidence type="ECO:0000256" key="4">
    <source>
        <dbReference type="ARBA" id="ARBA00022833"/>
    </source>
</evidence>
<protein>
    <recommendedName>
        <fullName evidence="9">ZZ-type domain-containing protein</fullName>
    </recommendedName>
</protein>
<keyword evidence="4" id="KW-0862">Zinc</keyword>